<feature type="transmembrane region" description="Helical" evidence="2">
    <location>
        <begin position="85"/>
        <end position="105"/>
    </location>
</feature>
<dbReference type="EMBL" id="JALLAZ020000388">
    <property type="protein sequence ID" value="KAL3796352.1"/>
    <property type="molecule type" value="Genomic_DNA"/>
</dbReference>
<feature type="compositionally biased region" description="Gly residues" evidence="1">
    <location>
        <begin position="33"/>
        <end position="44"/>
    </location>
</feature>
<gene>
    <name evidence="3" type="ORF">ACHAW5_001678</name>
</gene>
<dbReference type="Proteomes" id="UP001530315">
    <property type="component" value="Unassembled WGS sequence"/>
</dbReference>
<dbReference type="AlphaFoldDB" id="A0ABD3Q8F0"/>
<evidence type="ECO:0000256" key="1">
    <source>
        <dbReference type="SAM" id="MobiDB-lite"/>
    </source>
</evidence>
<evidence type="ECO:0000256" key="2">
    <source>
        <dbReference type="SAM" id="Phobius"/>
    </source>
</evidence>
<feature type="region of interest" description="Disordered" evidence="1">
    <location>
        <begin position="1"/>
        <end position="20"/>
    </location>
</feature>
<keyword evidence="4" id="KW-1185">Reference proteome</keyword>
<reference evidence="3 4" key="1">
    <citation type="submission" date="2024-10" db="EMBL/GenBank/DDBJ databases">
        <title>Updated reference genomes for cyclostephanoid diatoms.</title>
        <authorList>
            <person name="Roberts W.R."/>
            <person name="Alverson A.J."/>
        </authorList>
    </citation>
    <scope>NUCLEOTIDE SEQUENCE [LARGE SCALE GENOMIC DNA]</scope>
    <source>
        <strain evidence="3 4">AJA276-08</strain>
    </source>
</reference>
<protein>
    <submittedName>
        <fullName evidence="3">Uncharacterized protein</fullName>
    </submittedName>
</protein>
<keyword evidence="2" id="KW-1133">Transmembrane helix</keyword>
<organism evidence="3 4">
    <name type="scientific">Stephanodiscus triporus</name>
    <dbReference type="NCBI Taxonomy" id="2934178"/>
    <lineage>
        <taxon>Eukaryota</taxon>
        <taxon>Sar</taxon>
        <taxon>Stramenopiles</taxon>
        <taxon>Ochrophyta</taxon>
        <taxon>Bacillariophyta</taxon>
        <taxon>Coscinodiscophyceae</taxon>
        <taxon>Thalassiosirophycidae</taxon>
        <taxon>Stephanodiscales</taxon>
        <taxon>Stephanodiscaceae</taxon>
        <taxon>Stephanodiscus</taxon>
    </lineage>
</organism>
<feature type="compositionally biased region" description="Basic and acidic residues" evidence="1">
    <location>
        <begin position="55"/>
        <end position="64"/>
    </location>
</feature>
<feature type="region of interest" description="Disordered" evidence="1">
    <location>
        <begin position="33"/>
        <end position="64"/>
    </location>
</feature>
<proteinExistence type="predicted"/>
<dbReference type="PROSITE" id="PS51318">
    <property type="entry name" value="TAT"/>
    <property type="match status" value="1"/>
</dbReference>
<dbReference type="InterPro" id="IPR006311">
    <property type="entry name" value="TAT_signal"/>
</dbReference>
<sequence length="523" mass="58678">MQHAPPRNATVESKEHGLPRRRIVVAAAAGGGVGAASAAGGGGAPSSPQQQQRHQWQDNELKDHPVTRRRHAITILRHTFKRSKWSMLLLLAVIASASVLLRILWGRVEIQIPPTALRCSSLGGILRSSFSHRSQSQSRQSPPSIILVASHLRHGSDGQMRLRIIEHNLRMLSLSSSYGVHDSLTTEKRRPFKCILIFSLEHDKNSAIRDMVDVWRNGTISTNAATAGMITSVMYVPNDAVLVDASKWMRALYEILPEIRRTDARVMLINDSFLLTRDTPELWDSACGDVCGLVWTAEESNPSRHIQSYMRTLSSCAVERYMAFYEQSKGRVHTVNELIVLFEINLDWARRGKGLRLGGGSKGSRMDTDVSAIYDYAGAHPDEDKAQKVLMSQGYPAIKLKKFFVTDDPWLSMNETSRPQLPPSFSTAIYKRTNHDLNHLSDSDLQRHFIMSGKNENRIYSGTLPLVMKDWLREELINMNGGRKGKDRRKIKGSVEEGESIIDILEDYLAALNHDIIGVDKKQ</sequence>
<evidence type="ECO:0000313" key="4">
    <source>
        <dbReference type="Proteomes" id="UP001530315"/>
    </source>
</evidence>
<accession>A0ABD3Q8F0</accession>
<keyword evidence="2" id="KW-0812">Transmembrane</keyword>
<evidence type="ECO:0000313" key="3">
    <source>
        <dbReference type="EMBL" id="KAL3796352.1"/>
    </source>
</evidence>
<name>A0ABD3Q8F0_9STRA</name>
<keyword evidence="2" id="KW-0472">Membrane</keyword>
<comment type="caution">
    <text evidence="3">The sequence shown here is derived from an EMBL/GenBank/DDBJ whole genome shotgun (WGS) entry which is preliminary data.</text>
</comment>